<name>A0ABS2RUQ2_9MICO</name>
<dbReference type="RefSeq" id="WP_229728153.1">
    <property type="nucleotide sequence ID" value="NZ_BMOI01000022.1"/>
</dbReference>
<dbReference type="InterPro" id="IPR000792">
    <property type="entry name" value="Tscrpt_reg_LuxR_C"/>
</dbReference>
<evidence type="ECO:0000256" key="1">
    <source>
        <dbReference type="ARBA" id="ARBA00023015"/>
    </source>
</evidence>
<dbReference type="SMART" id="SM00421">
    <property type="entry name" value="HTH_LUXR"/>
    <property type="match status" value="1"/>
</dbReference>
<evidence type="ECO:0000256" key="2">
    <source>
        <dbReference type="ARBA" id="ARBA00023125"/>
    </source>
</evidence>
<dbReference type="Pfam" id="PF00196">
    <property type="entry name" value="GerE"/>
    <property type="match status" value="1"/>
</dbReference>
<evidence type="ECO:0000313" key="5">
    <source>
        <dbReference type="EMBL" id="MBM7802724.1"/>
    </source>
</evidence>
<sequence>MGTVACGVVVLSPASGLRGLTPRELEVLGHLVEGCSNHEIARALAVTPRTVAAHVEHILVKLNATSRTLAAVRAERAGLYIPLIAAGLV</sequence>
<comment type="caution">
    <text evidence="5">The sequence shown here is derived from an EMBL/GenBank/DDBJ whole genome shotgun (WGS) entry which is preliminary data.</text>
</comment>
<dbReference type="SUPFAM" id="SSF46894">
    <property type="entry name" value="C-terminal effector domain of the bipartite response regulators"/>
    <property type="match status" value="1"/>
</dbReference>
<dbReference type="GO" id="GO:0003677">
    <property type="term" value="F:DNA binding"/>
    <property type="evidence" value="ECO:0007669"/>
    <property type="project" value="UniProtKB-KW"/>
</dbReference>
<keyword evidence="2 5" id="KW-0238">DNA-binding</keyword>
<dbReference type="InterPro" id="IPR036388">
    <property type="entry name" value="WH-like_DNA-bd_sf"/>
</dbReference>
<dbReference type="EMBL" id="JAFBCG010000001">
    <property type="protein sequence ID" value="MBM7802724.1"/>
    <property type="molecule type" value="Genomic_DNA"/>
</dbReference>
<dbReference type="CDD" id="cd06170">
    <property type="entry name" value="LuxR_C_like"/>
    <property type="match status" value="1"/>
</dbReference>
<dbReference type="InterPro" id="IPR016032">
    <property type="entry name" value="Sig_transdc_resp-reg_C-effctor"/>
</dbReference>
<dbReference type="PROSITE" id="PS50043">
    <property type="entry name" value="HTH_LUXR_2"/>
    <property type="match status" value="1"/>
</dbReference>
<reference evidence="5 6" key="1">
    <citation type="submission" date="2021-01" db="EMBL/GenBank/DDBJ databases">
        <title>Sequencing the genomes of 1000 actinobacteria strains.</title>
        <authorList>
            <person name="Klenk H.-P."/>
        </authorList>
    </citation>
    <scope>NUCLEOTIDE SEQUENCE [LARGE SCALE GENOMIC DNA]</scope>
    <source>
        <strain evidence="5 6">DSM 20542</strain>
    </source>
</reference>
<keyword evidence="3" id="KW-0804">Transcription</keyword>
<feature type="domain" description="HTH luxR-type" evidence="4">
    <location>
        <begin position="13"/>
        <end position="78"/>
    </location>
</feature>
<evidence type="ECO:0000256" key="3">
    <source>
        <dbReference type="ARBA" id="ARBA00023163"/>
    </source>
</evidence>
<protein>
    <submittedName>
        <fullName evidence="5">DNA-binding NarL/FixJ family response regulator</fullName>
    </submittedName>
</protein>
<dbReference type="Proteomes" id="UP000746584">
    <property type="component" value="Unassembled WGS sequence"/>
</dbReference>
<keyword evidence="6" id="KW-1185">Reference proteome</keyword>
<keyword evidence="1" id="KW-0805">Transcription regulation</keyword>
<evidence type="ECO:0000313" key="6">
    <source>
        <dbReference type="Proteomes" id="UP000746584"/>
    </source>
</evidence>
<dbReference type="Gene3D" id="1.10.10.10">
    <property type="entry name" value="Winged helix-like DNA-binding domain superfamily/Winged helix DNA-binding domain"/>
    <property type="match status" value="1"/>
</dbReference>
<proteinExistence type="predicted"/>
<accession>A0ABS2RUQ2</accession>
<organism evidence="5 6">
    <name type="scientific">Curtobacterium luteum</name>
    <dbReference type="NCBI Taxonomy" id="33881"/>
    <lineage>
        <taxon>Bacteria</taxon>
        <taxon>Bacillati</taxon>
        <taxon>Actinomycetota</taxon>
        <taxon>Actinomycetes</taxon>
        <taxon>Micrococcales</taxon>
        <taxon>Microbacteriaceae</taxon>
        <taxon>Curtobacterium</taxon>
    </lineage>
</organism>
<gene>
    <name evidence="5" type="ORF">JOE58_001975</name>
</gene>
<dbReference type="PANTHER" id="PTHR44688:SF16">
    <property type="entry name" value="DNA-BINDING TRANSCRIPTIONAL ACTIVATOR DEVR_DOSR"/>
    <property type="match status" value="1"/>
</dbReference>
<evidence type="ECO:0000259" key="4">
    <source>
        <dbReference type="PROSITE" id="PS50043"/>
    </source>
</evidence>
<dbReference type="PANTHER" id="PTHR44688">
    <property type="entry name" value="DNA-BINDING TRANSCRIPTIONAL ACTIVATOR DEVR_DOSR"/>
    <property type="match status" value="1"/>
</dbReference>
<dbReference type="PROSITE" id="PS00622">
    <property type="entry name" value="HTH_LUXR_1"/>
    <property type="match status" value="1"/>
</dbReference>
<dbReference type="PRINTS" id="PR00038">
    <property type="entry name" value="HTHLUXR"/>
</dbReference>